<name>A0A4Q2U4U6_9HYPH</name>
<organism evidence="6 7">
    <name type="scientific">Lichenibacterium minor</name>
    <dbReference type="NCBI Taxonomy" id="2316528"/>
    <lineage>
        <taxon>Bacteria</taxon>
        <taxon>Pseudomonadati</taxon>
        <taxon>Pseudomonadota</taxon>
        <taxon>Alphaproteobacteria</taxon>
        <taxon>Hyphomicrobiales</taxon>
        <taxon>Lichenihabitantaceae</taxon>
        <taxon>Lichenibacterium</taxon>
    </lineage>
</organism>
<dbReference type="Pfam" id="PF01925">
    <property type="entry name" value="TauE"/>
    <property type="match status" value="1"/>
</dbReference>
<feature type="transmembrane region" description="Helical" evidence="5">
    <location>
        <begin position="102"/>
        <end position="120"/>
    </location>
</feature>
<reference evidence="6 7" key="2">
    <citation type="submission" date="2019-02" db="EMBL/GenBank/DDBJ databases">
        <title>'Lichenibacterium ramalinii' gen. nov. sp. nov., 'Lichenibacterium minor' gen. nov. sp. nov.</title>
        <authorList>
            <person name="Pankratov T."/>
        </authorList>
    </citation>
    <scope>NUCLEOTIDE SEQUENCE [LARGE SCALE GENOMIC DNA]</scope>
    <source>
        <strain evidence="6 7">RmlP026</strain>
    </source>
</reference>
<comment type="caution">
    <text evidence="6">The sequence shown here is derived from an EMBL/GenBank/DDBJ whole genome shotgun (WGS) entry which is preliminary data.</text>
</comment>
<feature type="transmembrane region" description="Helical" evidence="5">
    <location>
        <begin position="140"/>
        <end position="163"/>
    </location>
</feature>
<dbReference type="PANTHER" id="PTHR43701">
    <property type="entry name" value="MEMBRANE TRANSPORTER PROTEIN MJ0441-RELATED"/>
    <property type="match status" value="1"/>
</dbReference>
<gene>
    <name evidence="6" type="ORF">D3273_14320</name>
</gene>
<keyword evidence="2 5" id="KW-0812">Transmembrane</keyword>
<comment type="subcellular location">
    <subcellularLocation>
        <location evidence="5">Cell membrane</location>
        <topology evidence="5">Multi-pass membrane protein</topology>
    </subcellularLocation>
    <subcellularLocation>
        <location evidence="1">Membrane</location>
        <topology evidence="1">Multi-pass membrane protein</topology>
    </subcellularLocation>
</comment>
<dbReference type="PANTHER" id="PTHR43701:SF2">
    <property type="entry name" value="MEMBRANE TRANSPORTER PROTEIN YJNA-RELATED"/>
    <property type="match status" value="1"/>
</dbReference>
<protein>
    <recommendedName>
        <fullName evidence="5">Probable membrane transporter protein</fullName>
    </recommendedName>
</protein>
<dbReference type="OrthoDB" id="9151526at2"/>
<dbReference type="Proteomes" id="UP000290759">
    <property type="component" value="Unassembled WGS sequence"/>
</dbReference>
<keyword evidence="5" id="KW-1003">Cell membrane</keyword>
<comment type="similarity">
    <text evidence="5">Belongs to the 4-toluene sulfonate uptake permease (TSUP) (TC 2.A.102) family.</text>
</comment>
<evidence type="ECO:0000256" key="1">
    <source>
        <dbReference type="ARBA" id="ARBA00004141"/>
    </source>
</evidence>
<proteinExistence type="inferred from homology"/>
<accession>A0A4Q2U4U6</accession>
<feature type="transmembrane region" description="Helical" evidence="5">
    <location>
        <begin position="6"/>
        <end position="27"/>
    </location>
</feature>
<dbReference type="GO" id="GO:0005886">
    <property type="term" value="C:plasma membrane"/>
    <property type="evidence" value="ECO:0007669"/>
    <property type="project" value="UniProtKB-SubCell"/>
</dbReference>
<evidence type="ECO:0000256" key="2">
    <source>
        <dbReference type="ARBA" id="ARBA00022692"/>
    </source>
</evidence>
<evidence type="ECO:0000256" key="3">
    <source>
        <dbReference type="ARBA" id="ARBA00022989"/>
    </source>
</evidence>
<keyword evidence="7" id="KW-1185">Reference proteome</keyword>
<reference evidence="6 7" key="1">
    <citation type="submission" date="2018-12" db="EMBL/GenBank/DDBJ databases">
        <authorList>
            <person name="Grouzdev D.S."/>
            <person name="Krutkina M.S."/>
        </authorList>
    </citation>
    <scope>NUCLEOTIDE SEQUENCE [LARGE SCALE GENOMIC DNA]</scope>
    <source>
        <strain evidence="6 7">RmlP026</strain>
    </source>
</reference>
<dbReference type="AlphaFoldDB" id="A0A4Q2U4U6"/>
<feature type="transmembrane region" description="Helical" evidence="5">
    <location>
        <begin position="71"/>
        <end position="90"/>
    </location>
</feature>
<feature type="transmembrane region" description="Helical" evidence="5">
    <location>
        <begin position="175"/>
        <end position="198"/>
    </location>
</feature>
<evidence type="ECO:0000256" key="4">
    <source>
        <dbReference type="ARBA" id="ARBA00023136"/>
    </source>
</evidence>
<evidence type="ECO:0000313" key="6">
    <source>
        <dbReference type="EMBL" id="RYC31290.1"/>
    </source>
</evidence>
<evidence type="ECO:0000313" key="7">
    <source>
        <dbReference type="Proteomes" id="UP000290759"/>
    </source>
</evidence>
<dbReference type="EMBL" id="QYBB01000015">
    <property type="protein sequence ID" value="RYC31290.1"/>
    <property type="molecule type" value="Genomic_DNA"/>
</dbReference>
<evidence type="ECO:0000256" key="5">
    <source>
        <dbReference type="RuleBase" id="RU363041"/>
    </source>
</evidence>
<keyword evidence="4 5" id="KW-0472">Membrane</keyword>
<feature type="transmembrane region" description="Helical" evidence="5">
    <location>
        <begin position="204"/>
        <end position="222"/>
    </location>
</feature>
<sequence length="260" mass="26405">MDPLHLSLAVFCGGLVGLTLGLIGGGGSIMATPLLLYVVGLPPHVAIGTGALSVSANALFNFAGHARCGHVRWRSALIFAAVGTLGALVGSTLGKHFDGQRLLFLFAVLMMVVGLLMLRAKPAAAEADRTCTLGKELPRVSGAALAVGGLSGFFGIGGGFLIVPGLLVSTRMPMIFAVGSSLLAVATFGLATALNYAASGLVDWPVAGLYVVGGVLGGLAGRRMASALAPHHTAFTRLFSGVIFVVAAYMLWRTVGSMAT</sequence>
<keyword evidence="3 5" id="KW-1133">Transmembrane helix</keyword>
<feature type="transmembrane region" description="Helical" evidence="5">
    <location>
        <begin position="234"/>
        <end position="252"/>
    </location>
</feature>
<feature type="transmembrane region" description="Helical" evidence="5">
    <location>
        <begin position="34"/>
        <end position="59"/>
    </location>
</feature>
<dbReference type="InterPro" id="IPR051598">
    <property type="entry name" value="TSUP/Inactive_protease-like"/>
</dbReference>
<dbReference type="InterPro" id="IPR002781">
    <property type="entry name" value="TM_pro_TauE-like"/>
</dbReference>